<dbReference type="SUPFAM" id="SSF48371">
    <property type="entry name" value="ARM repeat"/>
    <property type="match status" value="1"/>
</dbReference>
<dbReference type="PANTHER" id="PTHR38323:SF1">
    <property type="entry name" value="PROTEIN HEATR9"/>
    <property type="match status" value="1"/>
</dbReference>
<keyword evidence="4" id="KW-1185">Reference proteome</keyword>
<gene>
    <name evidence="3" type="primary">LOC102365670</name>
</gene>
<dbReference type="EMBL" id="AFYH01091852">
    <property type="status" value="NOT_ANNOTATED_CDS"/>
    <property type="molecule type" value="Genomic_DNA"/>
</dbReference>
<dbReference type="EMBL" id="AFYH01091851">
    <property type="status" value="NOT_ANNOTATED_CDS"/>
    <property type="molecule type" value="Genomic_DNA"/>
</dbReference>
<dbReference type="Proteomes" id="UP000008672">
    <property type="component" value="Unassembled WGS sequence"/>
</dbReference>
<evidence type="ECO:0000256" key="2">
    <source>
        <dbReference type="SAM" id="MobiDB-lite"/>
    </source>
</evidence>
<sequence>MFYSMRSDSIDLSQEGGISNEQLLANQVEKVKQTQVELETVLLDIENAKTEEEYNQLIVTAQKLERMCQRHMLVLNMAHKIYADIQWHREELIKPGIVGREMRMVLEKITELENQLQDLVALQKAPQESRSTAKGFHKTRPLSGRSDEIKTHKKFSAPLEFSSQQQTMQNIDEEESLSWDYAGTKQGHDQQVKSQTYVSGAPSECASEFPDPKEFHVSHLQESFRETMTPERSLQDLSHTDDKHQATTKSEKRIFPPLPSMWIKVAAQSQSLRLQPQEMNQYNLSHQIGLALQQPRGRKHKTKRDRSVQKLWVASFPAPDSLEAKNKCRVIDVQKDPMKWQRLQGLVQSLNSDIMQERKDAAKALGWLGANNDFVISGLCTTLQTSKNPNLTYEAAKALILLGCWEKNVVRKWMQYLNVPEVREDILLALVPSLQTWASSPENQRFPIHATTNLIDILEKIVASEDSSGNVNLQAATCLAYLDANSEHAMDKLLSCLNDKSTRKKMQAIDVLVLHLKVHNDRTIQAILDQLEKSTVYKHRVQASALLGFIGIQPIQAANMEEKVFEMLRQKLHCEPLQVVKQSVAVTIDALGVKKKMWDIIEKQLKEKNEKSRKEAVISLGILGLRRNWVLRLLLEMLELDKSDMIRFQIIRAFTHLGLKDATVLRSLQLREQGDGRLAKEASKALKILLKAD</sequence>
<dbReference type="STRING" id="7897.ENSLACP00000021977"/>
<dbReference type="KEGG" id="lcm:102365670"/>
<dbReference type="PANTHER" id="PTHR38323">
    <property type="entry name" value="PROTEIN HEATR9"/>
    <property type="match status" value="1"/>
</dbReference>
<dbReference type="eggNOG" id="ENOG502S0KU">
    <property type="taxonomic scope" value="Eukaryota"/>
</dbReference>
<feature type="compositionally biased region" description="Basic and acidic residues" evidence="2">
    <location>
        <begin position="238"/>
        <end position="250"/>
    </location>
</feature>
<dbReference type="EMBL" id="AFYH01091856">
    <property type="status" value="NOT_ANNOTATED_CDS"/>
    <property type="molecule type" value="Genomic_DNA"/>
</dbReference>
<dbReference type="RefSeq" id="XP_005998339.2">
    <property type="nucleotide sequence ID" value="XM_005998277.2"/>
</dbReference>
<protein>
    <submittedName>
        <fullName evidence="3">HEAT repeat containing 9</fullName>
    </submittedName>
</protein>
<feature type="region of interest" description="Disordered" evidence="2">
    <location>
        <begin position="224"/>
        <end position="250"/>
    </location>
</feature>
<dbReference type="InterPro" id="IPR011989">
    <property type="entry name" value="ARM-like"/>
</dbReference>
<dbReference type="EMBL" id="AFYH01091854">
    <property type="status" value="NOT_ANNOTATED_CDS"/>
    <property type="molecule type" value="Genomic_DNA"/>
</dbReference>
<organism evidence="3 4">
    <name type="scientific">Latimeria chalumnae</name>
    <name type="common">Coelacanth</name>
    <dbReference type="NCBI Taxonomy" id="7897"/>
    <lineage>
        <taxon>Eukaryota</taxon>
        <taxon>Metazoa</taxon>
        <taxon>Chordata</taxon>
        <taxon>Craniata</taxon>
        <taxon>Vertebrata</taxon>
        <taxon>Euteleostomi</taxon>
        <taxon>Coelacanthiformes</taxon>
        <taxon>Coelacanthidae</taxon>
        <taxon>Latimeria</taxon>
    </lineage>
</organism>
<dbReference type="GeneTree" id="ENSGT00390000007247"/>
<dbReference type="InterPro" id="IPR052873">
    <property type="entry name" value="HEATR9"/>
</dbReference>
<dbReference type="HOGENOM" id="CLU_397362_0_0_1"/>
<dbReference type="EMBL" id="AFYH01091855">
    <property type="status" value="NOT_ANNOTATED_CDS"/>
    <property type="molecule type" value="Genomic_DNA"/>
</dbReference>
<accession>M3XGX1</accession>
<feature type="coiled-coil region" evidence="1">
    <location>
        <begin position="31"/>
        <end position="67"/>
    </location>
</feature>
<dbReference type="OrthoDB" id="10031548at2759"/>
<evidence type="ECO:0000256" key="1">
    <source>
        <dbReference type="SAM" id="Coils"/>
    </source>
</evidence>
<evidence type="ECO:0000313" key="4">
    <source>
        <dbReference type="Proteomes" id="UP000008672"/>
    </source>
</evidence>
<dbReference type="InterPro" id="IPR016024">
    <property type="entry name" value="ARM-type_fold"/>
</dbReference>
<dbReference type="AlphaFoldDB" id="M3XGX1"/>
<keyword evidence="1" id="KW-0175">Coiled coil</keyword>
<dbReference type="Ensembl" id="ENSLACT00000025085.1">
    <property type="protein sequence ID" value="ENSLACP00000021977.1"/>
    <property type="gene ID" value="ENSLACG00000022644.1"/>
</dbReference>
<dbReference type="GeneID" id="102365670"/>
<reference evidence="3" key="3">
    <citation type="submission" date="2025-09" db="UniProtKB">
        <authorList>
            <consortium name="Ensembl"/>
        </authorList>
    </citation>
    <scope>IDENTIFICATION</scope>
</reference>
<reference evidence="3" key="2">
    <citation type="submission" date="2025-08" db="UniProtKB">
        <authorList>
            <consortium name="Ensembl"/>
        </authorList>
    </citation>
    <scope>IDENTIFICATION</scope>
</reference>
<dbReference type="Gene3D" id="1.25.10.10">
    <property type="entry name" value="Leucine-rich Repeat Variant"/>
    <property type="match status" value="2"/>
</dbReference>
<evidence type="ECO:0000313" key="3">
    <source>
        <dbReference type="Ensembl" id="ENSLACP00000021977.1"/>
    </source>
</evidence>
<dbReference type="InParanoid" id="M3XGX1"/>
<reference evidence="4" key="1">
    <citation type="submission" date="2011-08" db="EMBL/GenBank/DDBJ databases">
        <title>The draft genome of Latimeria chalumnae.</title>
        <authorList>
            <person name="Di Palma F."/>
            <person name="Alfoldi J."/>
            <person name="Johnson J."/>
            <person name="Berlin A."/>
            <person name="Gnerre S."/>
            <person name="Jaffe D."/>
            <person name="MacCallum I."/>
            <person name="Young S."/>
            <person name="Walker B.J."/>
            <person name="Lander E."/>
            <person name="Lindblad-Toh K."/>
        </authorList>
    </citation>
    <scope>NUCLEOTIDE SEQUENCE [LARGE SCALE GENOMIC DNA]</scope>
    <source>
        <strain evidence="4">Wild caught</strain>
    </source>
</reference>
<feature type="region of interest" description="Disordered" evidence="2">
    <location>
        <begin position="186"/>
        <end position="211"/>
    </location>
</feature>
<proteinExistence type="predicted"/>
<dbReference type="EMBL" id="AFYH01091853">
    <property type="status" value="NOT_ANNOTATED_CDS"/>
    <property type="molecule type" value="Genomic_DNA"/>
</dbReference>
<name>M3XGX1_LATCH</name>